<comment type="caution">
    <text evidence="2">The sequence shown here is derived from an EMBL/GenBank/DDBJ whole genome shotgun (WGS) entry which is preliminary data.</text>
</comment>
<keyword evidence="3" id="KW-1185">Reference proteome</keyword>
<reference evidence="2 3" key="1">
    <citation type="submission" date="2023-03" db="EMBL/GenBank/DDBJ databases">
        <title>Bacillus Genome Sequencing.</title>
        <authorList>
            <person name="Dunlap C."/>
        </authorList>
    </citation>
    <scope>NUCLEOTIDE SEQUENCE [LARGE SCALE GENOMIC DNA]</scope>
    <source>
        <strain evidence="2 3">BD-525</strain>
    </source>
</reference>
<organism evidence="2 3">
    <name type="scientific">Paenibacillus dokdonensis</name>
    <dbReference type="NCBI Taxonomy" id="2567944"/>
    <lineage>
        <taxon>Bacteria</taxon>
        <taxon>Bacillati</taxon>
        <taxon>Bacillota</taxon>
        <taxon>Bacilli</taxon>
        <taxon>Bacillales</taxon>
        <taxon>Paenibacillaceae</taxon>
        <taxon>Paenibacillus</taxon>
    </lineage>
</organism>
<evidence type="ECO:0000256" key="1">
    <source>
        <dbReference type="ARBA" id="ARBA00022801"/>
    </source>
</evidence>
<protein>
    <submittedName>
        <fullName evidence="2">Histidine phosphatase family protein</fullName>
    </submittedName>
</protein>
<dbReference type="Proteomes" id="UP001344632">
    <property type="component" value="Unassembled WGS sequence"/>
</dbReference>
<dbReference type="PANTHER" id="PTHR46517:SF1">
    <property type="entry name" value="FRUCTOSE-2,6-BISPHOSPHATASE TIGAR"/>
    <property type="match status" value="1"/>
</dbReference>
<accession>A0ABU6GVQ4</accession>
<sequence length="196" mass="22832">MRIGLVRHGLTDWNMLGKIQGQSDIPLNTEGRRQAELLGDRLLLTEEYTWDFVISSRLSRAEETGRIIASKVNIPLLEPDPRLNERSFGQVEGLTLSERESKWGRDWHLQELGQEKDEEIQARGLAFMEDMWNTYPDKNMLVISHGGFLAQLYRSLYKERYTERIGNLSLTILEKTDLEWVPLLYNCTRHLLGNKE</sequence>
<evidence type="ECO:0000313" key="2">
    <source>
        <dbReference type="EMBL" id="MEC0243308.1"/>
    </source>
</evidence>
<dbReference type="InterPro" id="IPR029033">
    <property type="entry name" value="His_PPase_superfam"/>
</dbReference>
<dbReference type="PANTHER" id="PTHR46517">
    <property type="entry name" value="FRUCTOSE-2,6-BISPHOSPHATASE TIGAR"/>
    <property type="match status" value="1"/>
</dbReference>
<proteinExistence type="predicted"/>
<dbReference type="InterPro" id="IPR013078">
    <property type="entry name" value="His_Pase_superF_clade-1"/>
</dbReference>
<evidence type="ECO:0000313" key="3">
    <source>
        <dbReference type="Proteomes" id="UP001344632"/>
    </source>
</evidence>
<dbReference type="CDD" id="cd07067">
    <property type="entry name" value="HP_PGM_like"/>
    <property type="match status" value="1"/>
</dbReference>
<gene>
    <name evidence="2" type="ORF">P4H66_26180</name>
</gene>
<dbReference type="Pfam" id="PF00300">
    <property type="entry name" value="His_Phos_1"/>
    <property type="match status" value="1"/>
</dbReference>
<dbReference type="Gene3D" id="3.40.50.1240">
    <property type="entry name" value="Phosphoglycerate mutase-like"/>
    <property type="match status" value="1"/>
</dbReference>
<dbReference type="SMART" id="SM00855">
    <property type="entry name" value="PGAM"/>
    <property type="match status" value="1"/>
</dbReference>
<dbReference type="EMBL" id="JARLKZ010000023">
    <property type="protein sequence ID" value="MEC0243308.1"/>
    <property type="molecule type" value="Genomic_DNA"/>
</dbReference>
<dbReference type="InterPro" id="IPR051695">
    <property type="entry name" value="Phosphoglycerate_Mutase"/>
</dbReference>
<dbReference type="RefSeq" id="WP_326091030.1">
    <property type="nucleotide sequence ID" value="NZ_JARLKZ010000023.1"/>
</dbReference>
<name>A0ABU6GVQ4_9BACL</name>
<keyword evidence="1" id="KW-0378">Hydrolase</keyword>
<dbReference type="SUPFAM" id="SSF53254">
    <property type="entry name" value="Phosphoglycerate mutase-like"/>
    <property type="match status" value="1"/>
</dbReference>